<dbReference type="FunFam" id="3.30.450.20:FF:000127">
    <property type="entry name" value="C4-dicarboxylate transport sensor protein"/>
    <property type="match status" value="1"/>
</dbReference>
<dbReference type="CDD" id="cd00082">
    <property type="entry name" value="HisKA"/>
    <property type="match status" value="1"/>
</dbReference>
<name>A0A1H6SI46_9GAMM</name>
<dbReference type="AlphaFoldDB" id="A0A1H6SI46"/>
<feature type="domain" description="Histidine kinase" evidence="18">
    <location>
        <begin position="538"/>
        <end position="753"/>
    </location>
</feature>
<evidence type="ECO:0000256" key="1">
    <source>
        <dbReference type="ARBA" id="ARBA00000085"/>
    </source>
</evidence>
<dbReference type="Proteomes" id="UP000242999">
    <property type="component" value="Unassembled WGS sequence"/>
</dbReference>
<feature type="domain" description="PAC" evidence="20">
    <location>
        <begin position="429"/>
        <end position="479"/>
    </location>
</feature>
<keyword evidence="12 17" id="KW-1133">Transmembrane helix</keyword>
<evidence type="ECO:0000256" key="17">
    <source>
        <dbReference type="SAM" id="Phobius"/>
    </source>
</evidence>
<dbReference type="SMART" id="SM00387">
    <property type="entry name" value="HATPase_c"/>
    <property type="match status" value="1"/>
</dbReference>
<keyword evidence="22" id="KW-1185">Reference proteome</keyword>
<dbReference type="InterPro" id="IPR029151">
    <property type="entry name" value="Sensor-like_sf"/>
</dbReference>
<evidence type="ECO:0000256" key="12">
    <source>
        <dbReference type="ARBA" id="ARBA00022989"/>
    </source>
</evidence>
<evidence type="ECO:0000259" key="19">
    <source>
        <dbReference type="PROSITE" id="PS50112"/>
    </source>
</evidence>
<dbReference type="Gene3D" id="3.30.565.10">
    <property type="entry name" value="Histidine kinase-like ATPase, C-terminal domain"/>
    <property type="match status" value="1"/>
</dbReference>
<keyword evidence="10 21" id="KW-0418">Kinase</keyword>
<dbReference type="InterPro" id="IPR036097">
    <property type="entry name" value="HisK_dim/P_sf"/>
</dbReference>
<comment type="subcellular location">
    <subcellularLocation>
        <location evidence="2">Cell inner membrane</location>
        <topology evidence="2">Multi-pass membrane protein</topology>
    </subcellularLocation>
</comment>
<dbReference type="NCBIfam" id="TIGR00229">
    <property type="entry name" value="sensory_box"/>
    <property type="match status" value="1"/>
</dbReference>
<dbReference type="PRINTS" id="PR00344">
    <property type="entry name" value="BCTRLSENSOR"/>
</dbReference>
<evidence type="ECO:0000313" key="21">
    <source>
        <dbReference type="EMBL" id="SEI66576.1"/>
    </source>
</evidence>
<dbReference type="InterPro" id="IPR000700">
    <property type="entry name" value="PAS-assoc_C"/>
</dbReference>
<dbReference type="CDD" id="cd00130">
    <property type="entry name" value="PAS"/>
    <property type="match status" value="1"/>
</dbReference>
<evidence type="ECO:0000256" key="4">
    <source>
        <dbReference type="ARBA" id="ARBA00022475"/>
    </source>
</evidence>
<dbReference type="EMBL" id="FNYH01000007">
    <property type="protein sequence ID" value="SEI66576.1"/>
    <property type="molecule type" value="Genomic_DNA"/>
</dbReference>
<dbReference type="GO" id="GO:0005886">
    <property type="term" value="C:plasma membrane"/>
    <property type="evidence" value="ECO:0007669"/>
    <property type="project" value="UniProtKB-SubCell"/>
</dbReference>
<evidence type="ECO:0000256" key="2">
    <source>
        <dbReference type="ARBA" id="ARBA00004429"/>
    </source>
</evidence>
<evidence type="ECO:0000256" key="3">
    <source>
        <dbReference type="ARBA" id="ARBA00012438"/>
    </source>
</evidence>
<dbReference type="SUPFAM" id="SSF55874">
    <property type="entry name" value="ATPase domain of HSP90 chaperone/DNA topoisomerase II/histidine kinase"/>
    <property type="match status" value="1"/>
</dbReference>
<dbReference type="InterPro" id="IPR035965">
    <property type="entry name" value="PAS-like_dom_sf"/>
</dbReference>
<evidence type="ECO:0000313" key="22">
    <source>
        <dbReference type="Proteomes" id="UP000242999"/>
    </source>
</evidence>
<keyword evidence="5" id="KW-0997">Cell inner membrane</keyword>
<dbReference type="FunFam" id="1.10.287.130:FF:000049">
    <property type="entry name" value="C4-dicarboxylate transport sensor protein DctB"/>
    <property type="match status" value="1"/>
</dbReference>
<evidence type="ECO:0000256" key="15">
    <source>
        <dbReference type="ARBA" id="ARBA00073143"/>
    </source>
</evidence>
<evidence type="ECO:0000256" key="16">
    <source>
        <dbReference type="SAM" id="Coils"/>
    </source>
</evidence>
<keyword evidence="14 17" id="KW-0472">Membrane</keyword>
<dbReference type="Gene3D" id="1.10.287.130">
    <property type="match status" value="1"/>
</dbReference>
<dbReference type="InterPro" id="IPR003661">
    <property type="entry name" value="HisK_dim/P_dom"/>
</dbReference>
<sequence length="771" mass="87219">MKTPTPFLPARPLPLSWRFLLVAGLLASLFVGVLWQTARWTQTTAFAHLQSEARSEMMLHATSLRGVLAKYEYLPEMLAARYELSTYLKVPEDYMLLEDINQMLDEHRKIAGVLDIYLLNAQGLTVAASNWQLPRNFIGQNFAFRPYFKDAILGLRGRFYGLGTTSGARGYYFSYPVRDPASQNILGVVVAKIGIDALENPWQDARGEILASTPEGVIFLSSHEPWRLSTLQTLNAKERAALYASRRYARHPLPEFPLVANEPLATETPEETQIWRIAQARKAEGVEYLHISYPVPEAGWRLHMLKPTHPVRLQVYQMTLLAGVGYAVLVLAGLFWRQGRKRQHERQYYQRQSQLALERNEARIRALLDNTHAGIVTLDAQGHIQYINPMAAQLFSCQFCDLYQQPLIHLIAPLDRERCLAELDASQHFPLEVLALGQDKRLFPIELTISPLPELDGVVWMATLYDISERKQQETALQQAHDLLEQRVQERTLDLEESNQRLRQEIEEHQHTEAMLRHTRDELVQAAKLALLGQLSASINHELNQPVAAIRAYAENAQAFLTRERYQAATDNLQQIVELTQRMAQISAQLKVFARKSDGHLVPVSVQASFQYALSLYQTQIEESGIQVTLDVPEEEIYVQADPVRLEQVMVNLVSNALHALKEVVNPCLKLSAFVHTEYPQRIGMQVYDNGVGIAEDHLPHIFDPFFTTKASGQGLGLGLSISYQIIKDLQGELSAQVLHTGTQMQILLPASDLQQLASPSRQVFSDASTF</sequence>
<keyword evidence="8 17" id="KW-0812">Transmembrane</keyword>
<dbReference type="OrthoDB" id="1931120at2"/>
<evidence type="ECO:0000259" key="18">
    <source>
        <dbReference type="PROSITE" id="PS50109"/>
    </source>
</evidence>
<dbReference type="InterPro" id="IPR004358">
    <property type="entry name" value="Sig_transdc_His_kin-like_C"/>
</dbReference>
<evidence type="ECO:0000256" key="9">
    <source>
        <dbReference type="ARBA" id="ARBA00022741"/>
    </source>
</evidence>
<evidence type="ECO:0000256" key="5">
    <source>
        <dbReference type="ARBA" id="ARBA00022519"/>
    </source>
</evidence>
<dbReference type="PROSITE" id="PS50112">
    <property type="entry name" value="PAS"/>
    <property type="match status" value="1"/>
</dbReference>
<keyword evidence="4" id="KW-1003">Cell membrane</keyword>
<dbReference type="InterPro" id="IPR000014">
    <property type="entry name" value="PAS"/>
</dbReference>
<keyword evidence="11" id="KW-0067">ATP-binding</keyword>
<accession>A0A1H6SI46</accession>
<dbReference type="InterPro" id="IPR033479">
    <property type="entry name" value="dCache_1"/>
</dbReference>
<proteinExistence type="predicted"/>
<keyword evidence="6" id="KW-0597">Phosphoprotein</keyword>
<organism evidence="21 22">
    <name type="scientific">Allopseudospirillum japonicum</name>
    <dbReference type="NCBI Taxonomy" id="64971"/>
    <lineage>
        <taxon>Bacteria</taxon>
        <taxon>Pseudomonadati</taxon>
        <taxon>Pseudomonadota</taxon>
        <taxon>Gammaproteobacteria</taxon>
        <taxon>Oceanospirillales</taxon>
        <taxon>Oceanospirillaceae</taxon>
        <taxon>Allopseudospirillum</taxon>
    </lineage>
</organism>
<dbReference type="EC" id="2.7.13.3" evidence="3"/>
<dbReference type="RefSeq" id="WP_093309567.1">
    <property type="nucleotide sequence ID" value="NZ_FNYH01000007.1"/>
</dbReference>
<dbReference type="CDD" id="cd12914">
    <property type="entry name" value="PDC1_DGC_like"/>
    <property type="match status" value="1"/>
</dbReference>
<reference evidence="22" key="1">
    <citation type="submission" date="2016-10" db="EMBL/GenBank/DDBJ databases">
        <authorList>
            <person name="Varghese N."/>
            <person name="Submissions S."/>
        </authorList>
    </citation>
    <scope>NUCLEOTIDE SEQUENCE [LARGE SCALE GENOMIC DNA]</scope>
    <source>
        <strain evidence="22">DSM 7165</strain>
    </source>
</reference>
<dbReference type="Pfam" id="PF00512">
    <property type="entry name" value="HisKA"/>
    <property type="match status" value="1"/>
</dbReference>
<dbReference type="Pfam" id="PF02743">
    <property type="entry name" value="dCache_1"/>
    <property type="match status" value="1"/>
</dbReference>
<gene>
    <name evidence="21" type="ORF">SAMN05421831_1074</name>
</gene>
<feature type="coiled-coil region" evidence="16">
    <location>
        <begin position="485"/>
        <end position="519"/>
    </location>
</feature>
<dbReference type="Gene3D" id="3.30.450.20">
    <property type="entry name" value="PAS domain"/>
    <property type="match status" value="3"/>
</dbReference>
<dbReference type="InterPro" id="IPR013767">
    <property type="entry name" value="PAS_fold"/>
</dbReference>
<keyword evidence="16" id="KW-0175">Coiled coil</keyword>
<protein>
    <recommendedName>
        <fullName evidence="15">C4-dicarboxylate transport sensor protein DctB</fullName>
        <ecNumber evidence="3">2.7.13.3</ecNumber>
    </recommendedName>
</protein>
<feature type="transmembrane region" description="Helical" evidence="17">
    <location>
        <begin position="315"/>
        <end position="336"/>
    </location>
</feature>
<dbReference type="SMART" id="SM00091">
    <property type="entry name" value="PAS"/>
    <property type="match status" value="1"/>
</dbReference>
<evidence type="ECO:0000256" key="6">
    <source>
        <dbReference type="ARBA" id="ARBA00022553"/>
    </source>
</evidence>
<dbReference type="GO" id="GO:0000155">
    <property type="term" value="F:phosphorelay sensor kinase activity"/>
    <property type="evidence" value="ECO:0007669"/>
    <property type="project" value="InterPro"/>
</dbReference>
<keyword evidence="13" id="KW-0902">Two-component regulatory system</keyword>
<dbReference type="Gene3D" id="6.10.250.3020">
    <property type="match status" value="1"/>
</dbReference>
<evidence type="ECO:0000256" key="7">
    <source>
        <dbReference type="ARBA" id="ARBA00022679"/>
    </source>
</evidence>
<dbReference type="SUPFAM" id="SSF103190">
    <property type="entry name" value="Sensory domain-like"/>
    <property type="match status" value="1"/>
</dbReference>
<dbReference type="Pfam" id="PF02518">
    <property type="entry name" value="HATPase_c"/>
    <property type="match status" value="1"/>
</dbReference>
<evidence type="ECO:0000259" key="20">
    <source>
        <dbReference type="PROSITE" id="PS50113"/>
    </source>
</evidence>
<evidence type="ECO:0000256" key="13">
    <source>
        <dbReference type="ARBA" id="ARBA00023012"/>
    </source>
</evidence>
<dbReference type="PANTHER" id="PTHR43065:SF46">
    <property type="entry name" value="C4-DICARBOXYLATE TRANSPORT SENSOR PROTEIN DCTB"/>
    <property type="match status" value="1"/>
</dbReference>
<dbReference type="InterPro" id="IPR036890">
    <property type="entry name" value="HATPase_C_sf"/>
</dbReference>
<evidence type="ECO:0000256" key="11">
    <source>
        <dbReference type="ARBA" id="ARBA00022840"/>
    </source>
</evidence>
<dbReference type="STRING" id="64971.SAMN05421831_1074"/>
<evidence type="ECO:0000256" key="8">
    <source>
        <dbReference type="ARBA" id="ARBA00022692"/>
    </source>
</evidence>
<evidence type="ECO:0000256" key="10">
    <source>
        <dbReference type="ARBA" id="ARBA00022777"/>
    </source>
</evidence>
<dbReference type="SMART" id="SM00388">
    <property type="entry name" value="HisKA"/>
    <property type="match status" value="1"/>
</dbReference>
<feature type="domain" description="PAS" evidence="19">
    <location>
        <begin position="360"/>
        <end position="417"/>
    </location>
</feature>
<dbReference type="PROSITE" id="PS50109">
    <property type="entry name" value="HIS_KIN"/>
    <property type="match status" value="1"/>
</dbReference>
<dbReference type="InterPro" id="IPR003594">
    <property type="entry name" value="HATPase_dom"/>
</dbReference>
<dbReference type="InterPro" id="IPR005467">
    <property type="entry name" value="His_kinase_dom"/>
</dbReference>
<dbReference type="SUPFAM" id="SSF55785">
    <property type="entry name" value="PYP-like sensor domain (PAS domain)"/>
    <property type="match status" value="1"/>
</dbReference>
<evidence type="ECO:0000256" key="14">
    <source>
        <dbReference type="ARBA" id="ARBA00023136"/>
    </source>
</evidence>
<dbReference type="PROSITE" id="PS50113">
    <property type="entry name" value="PAC"/>
    <property type="match status" value="1"/>
</dbReference>
<dbReference type="GO" id="GO:0005524">
    <property type="term" value="F:ATP binding"/>
    <property type="evidence" value="ECO:0007669"/>
    <property type="project" value="UniProtKB-KW"/>
</dbReference>
<keyword evidence="7" id="KW-0808">Transferase</keyword>
<dbReference type="PANTHER" id="PTHR43065">
    <property type="entry name" value="SENSOR HISTIDINE KINASE"/>
    <property type="match status" value="1"/>
</dbReference>
<comment type="catalytic activity">
    <reaction evidence="1">
        <text>ATP + protein L-histidine = ADP + protein N-phospho-L-histidine.</text>
        <dbReference type="EC" id="2.7.13.3"/>
    </reaction>
</comment>
<dbReference type="Pfam" id="PF00989">
    <property type="entry name" value="PAS"/>
    <property type="match status" value="1"/>
</dbReference>
<keyword evidence="9" id="KW-0547">Nucleotide-binding</keyword>
<dbReference type="SUPFAM" id="SSF47384">
    <property type="entry name" value="Homodimeric domain of signal transducing histidine kinase"/>
    <property type="match status" value="1"/>
</dbReference>